<dbReference type="EMBL" id="JAHHDY010000012">
    <property type="protein sequence ID" value="MBT3141608.1"/>
    <property type="molecule type" value="Genomic_DNA"/>
</dbReference>
<protein>
    <submittedName>
        <fullName evidence="2">Carboxymuconolactone decarboxylase family protein</fullName>
    </submittedName>
</protein>
<evidence type="ECO:0000313" key="2">
    <source>
        <dbReference type="EMBL" id="MBT3141608.1"/>
    </source>
</evidence>
<gene>
    <name evidence="2" type="ORF">KL867_11120</name>
</gene>
<dbReference type="Gene3D" id="1.20.1290.10">
    <property type="entry name" value="AhpD-like"/>
    <property type="match status" value="1"/>
</dbReference>
<organism evidence="2 3">
    <name type="scientific">Falsiruegeria litorea</name>
    <dbReference type="NCBI Taxonomy" id="1280831"/>
    <lineage>
        <taxon>Bacteria</taxon>
        <taxon>Pseudomonadati</taxon>
        <taxon>Pseudomonadota</taxon>
        <taxon>Alphaproteobacteria</taxon>
        <taxon>Rhodobacterales</taxon>
        <taxon>Roseobacteraceae</taxon>
        <taxon>Falsiruegeria</taxon>
    </lineage>
</organism>
<accession>A0ABS5WRD9</accession>
<comment type="caution">
    <text evidence="2">The sequence shown here is derived from an EMBL/GenBank/DDBJ whole genome shotgun (WGS) entry which is preliminary data.</text>
</comment>
<sequence length="108" mass="12084">MKLGGRPKSTFDEDLFLIGLEQRKSKLGVDYVEQNLAVTDDFTQPFQEAMTACGFGWGDDVIDAKSRSVMNLSMIGALRKMREWEIHCRGASNNGVTHDEVHAIIHVT</sequence>
<dbReference type="Proteomes" id="UP000763802">
    <property type="component" value="Unassembled WGS sequence"/>
</dbReference>
<name>A0ABS5WRD9_9RHOB</name>
<evidence type="ECO:0000259" key="1">
    <source>
        <dbReference type="Pfam" id="PF02627"/>
    </source>
</evidence>
<dbReference type="InterPro" id="IPR052512">
    <property type="entry name" value="4CMD/NDH-1_regulator"/>
</dbReference>
<dbReference type="SUPFAM" id="SSF69118">
    <property type="entry name" value="AhpD-like"/>
    <property type="match status" value="1"/>
</dbReference>
<dbReference type="PANTHER" id="PTHR33570:SF2">
    <property type="entry name" value="CARBOXYMUCONOLACTONE DECARBOXYLASE-LIKE DOMAIN-CONTAINING PROTEIN"/>
    <property type="match status" value="1"/>
</dbReference>
<reference evidence="2 3" key="1">
    <citation type="submission" date="2021-05" db="EMBL/GenBank/DDBJ databases">
        <title>Draft genomes of marine bacteria isolated from model chitin particles.</title>
        <authorList>
            <person name="Datta M.S."/>
            <person name="Schwartzman J.A."/>
            <person name="Cordero O."/>
        </authorList>
    </citation>
    <scope>NUCLEOTIDE SEQUENCE [LARGE SCALE GENOMIC DNA]</scope>
    <source>
        <strain evidence="2 3">4E07</strain>
    </source>
</reference>
<feature type="domain" description="Carboxymuconolactone decarboxylase-like" evidence="1">
    <location>
        <begin position="45"/>
        <end position="107"/>
    </location>
</feature>
<evidence type="ECO:0000313" key="3">
    <source>
        <dbReference type="Proteomes" id="UP000763802"/>
    </source>
</evidence>
<dbReference type="PANTHER" id="PTHR33570">
    <property type="entry name" value="4-CARBOXYMUCONOLACTONE DECARBOXYLASE FAMILY PROTEIN"/>
    <property type="match status" value="1"/>
</dbReference>
<keyword evidence="3" id="KW-1185">Reference proteome</keyword>
<dbReference type="InterPro" id="IPR029032">
    <property type="entry name" value="AhpD-like"/>
</dbReference>
<dbReference type="InterPro" id="IPR003779">
    <property type="entry name" value="CMD-like"/>
</dbReference>
<dbReference type="Pfam" id="PF02627">
    <property type="entry name" value="CMD"/>
    <property type="match status" value="1"/>
</dbReference>
<proteinExistence type="predicted"/>